<keyword evidence="5 10" id="KW-0472">Membrane</keyword>
<feature type="transmembrane region" description="Helical" evidence="10">
    <location>
        <begin position="211"/>
        <end position="231"/>
    </location>
</feature>
<dbReference type="InterPro" id="IPR017452">
    <property type="entry name" value="GPCR_Rhodpsn_7TM"/>
</dbReference>
<evidence type="ECO:0000256" key="7">
    <source>
        <dbReference type="ARBA" id="ARBA00023224"/>
    </source>
</evidence>
<keyword evidence="3 10" id="KW-1133">Transmembrane helix</keyword>
<evidence type="ECO:0000313" key="12">
    <source>
        <dbReference type="EMBL" id="KAI1726542.1"/>
    </source>
</evidence>
<protein>
    <submittedName>
        <fullName evidence="12">7 transmembrane receptor (Rhodopsin family) domain-containing protein</fullName>
    </submittedName>
</protein>
<comment type="subcellular location">
    <subcellularLocation>
        <location evidence="1">Membrane</location>
        <topology evidence="1">Multi-pass membrane protein</topology>
    </subcellularLocation>
</comment>
<evidence type="ECO:0000313" key="13">
    <source>
        <dbReference type="Proteomes" id="UP001201812"/>
    </source>
</evidence>
<comment type="similarity">
    <text evidence="8">Belongs to the G-protein coupled receptor 1 family.</text>
</comment>
<dbReference type="PROSITE" id="PS50262">
    <property type="entry name" value="G_PROTEIN_RECEP_F1_2"/>
    <property type="match status" value="1"/>
</dbReference>
<dbReference type="GO" id="GO:0008188">
    <property type="term" value="F:neuropeptide receptor activity"/>
    <property type="evidence" value="ECO:0007669"/>
    <property type="project" value="TreeGrafter"/>
</dbReference>
<dbReference type="PANTHER" id="PTHR24238:SF77">
    <property type="entry name" value="NEUROPEPTIDE RECEPTOR 22"/>
    <property type="match status" value="1"/>
</dbReference>
<feature type="transmembrane region" description="Helical" evidence="10">
    <location>
        <begin position="268"/>
        <end position="291"/>
    </location>
</feature>
<organism evidence="12 13">
    <name type="scientific">Ditylenchus destructor</name>
    <dbReference type="NCBI Taxonomy" id="166010"/>
    <lineage>
        <taxon>Eukaryota</taxon>
        <taxon>Metazoa</taxon>
        <taxon>Ecdysozoa</taxon>
        <taxon>Nematoda</taxon>
        <taxon>Chromadorea</taxon>
        <taxon>Rhabditida</taxon>
        <taxon>Tylenchina</taxon>
        <taxon>Tylenchomorpha</taxon>
        <taxon>Sphaerularioidea</taxon>
        <taxon>Anguinidae</taxon>
        <taxon>Anguininae</taxon>
        <taxon>Ditylenchus</taxon>
    </lineage>
</organism>
<evidence type="ECO:0000256" key="8">
    <source>
        <dbReference type="RuleBase" id="RU000688"/>
    </source>
</evidence>
<dbReference type="Gene3D" id="1.20.1070.10">
    <property type="entry name" value="Rhodopsin 7-helix transmembrane proteins"/>
    <property type="match status" value="1"/>
</dbReference>
<dbReference type="EMBL" id="JAKKPZ010000002">
    <property type="protein sequence ID" value="KAI1726542.1"/>
    <property type="molecule type" value="Genomic_DNA"/>
</dbReference>
<dbReference type="GO" id="GO:0005886">
    <property type="term" value="C:plasma membrane"/>
    <property type="evidence" value="ECO:0007669"/>
    <property type="project" value="TreeGrafter"/>
</dbReference>
<evidence type="ECO:0000259" key="11">
    <source>
        <dbReference type="PROSITE" id="PS50262"/>
    </source>
</evidence>
<sequence>MIDCSRHDNGWLPEVGEISETSAAISAILAHLSNSCFLPSSPSHGLARPHSSNALQTYMDESNNSSLLDASDGISEATSVSTMMYLCDYCKVIAVLLYSCLSLVAFIGNSLILAVFFYFRRLRTPTNMLIANLAVADLMISVFCIPLSYWHVIIFEDQRWIFGSAMCRLFNYLQATAVFLSSWTLVAISFDRFMAIMFVMSPLLRINKKRACCMITSTWIFSLIMALPLLIVNQIENSASNVDVETCLEKWESLSGILGDEESTVHTYTSLVFLLQYCLPLAVLLLTYTCIGLRMWNSKVPGESGQRSAKLPSKQNGTHAHHQPQLDRRHESVKKLIPMVLLVSALYAGCWLPQNLLMNIWVTYDPSILSHPFILYIWWGSHTLAMFHSIVNPFIYYTQNKRIHEAVNYLLQFLPCVPVQSRLSFTTDVDRGLSQKRGAGAANSMRNIRFVNMVAYMPVTGGKKIIHPTMSLST</sequence>
<accession>A0AAD4RCX0</accession>
<evidence type="ECO:0000256" key="9">
    <source>
        <dbReference type="SAM" id="MobiDB-lite"/>
    </source>
</evidence>
<keyword evidence="2 8" id="KW-0812">Transmembrane</keyword>
<keyword evidence="13" id="KW-1185">Reference proteome</keyword>
<keyword evidence="7 8" id="KW-0807">Transducer</keyword>
<evidence type="ECO:0000256" key="5">
    <source>
        <dbReference type="ARBA" id="ARBA00023136"/>
    </source>
</evidence>
<evidence type="ECO:0000256" key="10">
    <source>
        <dbReference type="SAM" id="Phobius"/>
    </source>
</evidence>
<feature type="domain" description="G-protein coupled receptors family 1 profile" evidence="11">
    <location>
        <begin position="108"/>
        <end position="396"/>
    </location>
</feature>
<evidence type="ECO:0000256" key="4">
    <source>
        <dbReference type="ARBA" id="ARBA00023040"/>
    </source>
</evidence>
<dbReference type="PROSITE" id="PS00237">
    <property type="entry name" value="G_PROTEIN_RECEP_F1_1"/>
    <property type="match status" value="1"/>
</dbReference>
<proteinExistence type="inferred from homology"/>
<feature type="transmembrane region" description="Helical" evidence="10">
    <location>
        <begin position="169"/>
        <end position="190"/>
    </location>
</feature>
<name>A0AAD4RCX0_9BILA</name>
<dbReference type="AlphaFoldDB" id="A0AAD4RCX0"/>
<feature type="region of interest" description="Disordered" evidence="9">
    <location>
        <begin position="304"/>
        <end position="329"/>
    </location>
</feature>
<evidence type="ECO:0000256" key="2">
    <source>
        <dbReference type="ARBA" id="ARBA00022692"/>
    </source>
</evidence>
<evidence type="ECO:0000256" key="3">
    <source>
        <dbReference type="ARBA" id="ARBA00022989"/>
    </source>
</evidence>
<feature type="transmembrane region" description="Helical" evidence="10">
    <location>
        <begin position="336"/>
        <end position="354"/>
    </location>
</feature>
<evidence type="ECO:0000256" key="1">
    <source>
        <dbReference type="ARBA" id="ARBA00004141"/>
    </source>
</evidence>
<comment type="caution">
    <text evidence="12">The sequence shown here is derived from an EMBL/GenBank/DDBJ whole genome shotgun (WGS) entry which is preliminary data.</text>
</comment>
<feature type="transmembrane region" description="Helical" evidence="10">
    <location>
        <begin position="129"/>
        <end position="149"/>
    </location>
</feature>
<feature type="transmembrane region" description="Helical" evidence="10">
    <location>
        <begin position="92"/>
        <end position="117"/>
    </location>
</feature>
<gene>
    <name evidence="12" type="ORF">DdX_03264</name>
</gene>
<keyword evidence="6 8" id="KW-0675">Receptor</keyword>
<dbReference type="PANTHER" id="PTHR24238">
    <property type="entry name" value="G-PROTEIN COUPLED RECEPTOR"/>
    <property type="match status" value="1"/>
</dbReference>
<evidence type="ECO:0000256" key="6">
    <source>
        <dbReference type="ARBA" id="ARBA00023170"/>
    </source>
</evidence>
<dbReference type="Pfam" id="PF00001">
    <property type="entry name" value="7tm_1"/>
    <property type="match status" value="1"/>
</dbReference>
<reference evidence="12" key="1">
    <citation type="submission" date="2022-01" db="EMBL/GenBank/DDBJ databases">
        <title>Genome Sequence Resource for Two Populations of Ditylenchus destructor, the Migratory Endoparasitic Phytonematode.</title>
        <authorList>
            <person name="Zhang H."/>
            <person name="Lin R."/>
            <person name="Xie B."/>
        </authorList>
    </citation>
    <scope>NUCLEOTIDE SEQUENCE</scope>
    <source>
        <strain evidence="12">BazhouSP</strain>
    </source>
</reference>
<keyword evidence="4 8" id="KW-0297">G-protein coupled receptor</keyword>
<dbReference type="PRINTS" id="PR00237">
    <property type="entry name" value="GPCRRHODOPSN"/>
</dbReference>
<dbReference type="InterPro" id="IPR000276">
    <property type="entry name" value="GPCR_Rhodpsn"/>
</dbReference>
<dbReference type="SUPFAM" id="SSF81321">
    <property type="entry name" value="Family A G protein-coupled receptor-like"/>
    <property type="match status" value="1"/>
</dbReference>
<dbReference type="SMART" id="SM01381">
    <property type="entry name" value="7TM_GPCR_Srsx"/>
    <property type="match status" value="1"/>
</dbReference>
<dbReference type="Proteomes" id="UP001201812">
    <property type="component" value="Unassembled WGS sequence"/>
</dbReference>
<feature type="transmembrane region" description="Helical" evidence="10">
    <location>
        <begin position="374"/>
        <end position="395"/>
    </location>
</feature>